<accession>A0ABT3G0J6</accession>
<keyword evidence="2" id="KW-1185">Reference proteome</keyword>
<dbReference type="EMBL" id="JAPDDR010000002">
    <property type="protein sequence ID" value="MCW1913036.1"/>
    <property type="molecule type" value="Genomic_DNA"/>
</dbReference>
<comment type="caution">
    <text evidence="1">The sequence shown here is derived from an EMBL/GenBank/DDBJ whole genome shotgun (WGS) entry which is preliminary data.</text>
</comment>
<protein>
    <submittedName>
        <fullName evidence="1">Uncharacterized protein</fullName>
    </submittedName>
</protein>
<organism evidence="1 2">
    <name type="scientific">Luteolibacter rhizosphaerae</name>
    <dbReference type="NCBI Taxonomy" id="2989719"/>
    <lineage>
        <taxon>Bacteria</taxon>
        <taxon>Pseudomonadati</taxon>
        <taxon>Verrucomicrobiota</taxon>
        <taxon>Verrucomicrobiia</taxon>
        <taxon>Verrucomicrobiales</taxon>
        <taxon>Verrucomicrobiaceae</taxon>
        <taxon>Luteolibacter</taxon>
    </lineage>
</organism>
<evidence type="ECO:0000313" key="1">
    <source>
        <dbReference type="EMBL" id="MCW1913036.1"/>
    </source>
</evidence>
<gene>
    <name evidence="1" type="ORF">OJ996_05605</name>
</gene>
<name>A0ABT3G0J6_9BACT</name>
<evidence type="ECO:0000313" key="2">
    <source>
        <dbReference type="Proteomes" id="UP001165653"/>
    </source>
</evidence>
<dbReference type="RefSeq" id="WP_264512064.1">
    <property type="nucleotide sequence ID" value="NZ_JAPDDR010000002.1"/>
</dbReference>
<sequence>MNEQATASFDWFARHSSRLFDMIGVPAGSEEASVFREEAARRIIQRLACRSDSDEQGGRGMERPRFTDEMLSYADAAGINPRKTVDELWWIWDLAVGLSFGYVQWNNGMDPDIREAYPALKMSRFSGSLPASLRKKWKEAGGRIFRGSAIASKGDLAWVAVSEFGLPWPPFG</sequence>
<proteinExistence type="predicted"/>
<dbReference type="Proteomes" id="UP001165653">
    <property type="component" value="Unassembled WGS sequence"/>
</dbReference>
<reference evidence="1" key="1">
    <citation type="submission" date="2022-10" db="EMBL/GenBank/DDBJ databases">
        <title>Luteolibacter sp. GHJ8, whole genome shotgun sequencing project.</title>
        <authorList>
            <person name="Zhao G."/>
            <person name="Shen L."/>
        </authorList>
    </citation>
    <scope>NUCLEOTIDE SEQUENCE</scope>
    <source>
        <strain evidence="1">GHJ8</strain>
    </source>
</reference>